<organism evidence="1 2">
    <name type="scientific">Cyclobacterium marinum (strain ATCC 25205 / DSM 745 / LMG 13164 / NCIMB 1802)</name>
    <name type="common">Flectobacillus marinus</name>
    <dbReference type="NCBI Taxonomy" id="880070"/>
    <lineage>
        <taxon>Bacteria</taxon>
        <taxon>Pseudomonadati</taxon>
        <taxon>Bacteroidota</taxon>
        <taxon>Cytophagia</taxon>
        <taxon>Cytophagales</taxon>
        <taxon>Cyclobacteriaceae</taxon>
        <taxon>Cyclobacterium</taxon>
    </lineage>
</organism>
<protein>
    <submittedName>
        <fullName evidence="1">Uncharacterized protein</fullName>
    </submittedName>
</protein>
<reference evidence="2" key="1">
    <citation type="submission" date="2011-07" db="EMBL/GenBank/DDBJ databases">
        <title>The complete genome of Cyclobacterium marinum DSM 745.</title>
        <authorList>
            <person name="Lucas S."/>
            <person name="Han J."/>
            <person name="Lapidus A."/>
            <person name="Bruce D."/>
            <person name="Goodwin L."/>
            <person name="Pitluck S."/>
            <person name="Peters L."/>
            <person name="Kyrpides N."/>
            <person name="Mavromatis K."/>
            <person name="Ivanova N."/>
            <person name="Ovchinnikova G."/>
            <person name="Chertkov O."/>
            <person name="Detter J.C."/>
            <person name="Tapia R."/>
            <person name="Han C."/>
            <person name="Land M."/>
            <person name="Hauser L."/>
            <person name="Markowitz V."/>
            <person name="Cheng J.-F."/>
            <person name="Hugenholtz P."/>
            <person name="Woyke T."/>
            <person name="Wu D."/>
            <person name="Tindall B."/>
            <person name="Schuetze A."/>
            <person name="Brambilla E."/>
            <person name="Klenk H.-P."/>
            <person name="Eisen J.A."/>
        </authorList>
    </citation>
    <scope>NUCLEOTIDE SEQUENCE [LARGE SCALE GENOMIC DNA]</scope>
    <source>
        <strain evidence="2">ATCC 25205 / DSM 745 / LMG 13164 / NCIMB 1802</strain>
    </source>
</reference>
<sequence length="656" mass="74292">MIGKALFRVSFMAISWLIFTYPIYAEPCPDLTLGPSATNLSYLEIISPTGTQEIALPEIMVFPEGKERIYCLLPDLLTTQKSPIIQWNELVLKKGLNSSDTWQGGIDRANFHPTPCLPNLKTSHFSSATSSDDFIYDVQGNKVTLQGRISFTAIDGVNIHLYLNIKEQIIPRPKINNLQGKIFGPSGELEVISGEVSFKKNNEILRGSGLASSPNGNQGFEFSIPNYVGQSGKFLVNEGNEKYPLYSAYHIEGDPKDSLKIFKYEIAPKNLDFKSFFDPFPYTIDSLDDNELLLRAELISKSIALDPKPSPVLVPVTTSTDHEFKPNIFYRYIKNDNDLITPNNWEEELSIKLNSFPIWKYRINKNNTDTNNHNYIVINDIDPKYGRITKTSSLSIEQVKAMNSGFSNIFQSFDIDQDTLKLKESILALFSKNKLATKASKEDNFEDFLVTTVSEFRKEEEATLNSPTSAFDSMATDNNKISSYLLWLDENNHFPKKRIYEHGETKIQIHYGDSITLIAKNATQGEQTYYLPGNPGLFDILQFHGALRSLPLDLGLKVNLGFFDLSVQSQILSVNNKSVNRKLIIPEVIQASINVEEEIMVDNQQAFKIYVKFEGLNNNLFVESLQNESSGYYYLSKSWPHQLIKAIYQEGIILEK</sequence>
<dbReference type="Proteomes" id="UP000001635">
    <property type="component" value="Chromosome"/>
</dbReference>
<dbReference type="KEGG" id="cmr:Cycma_4056"/>
<name>G0J7R6_CYCMS</name>
<dbReference type="AlphaFoldDB" id="G0J7R6"/>
<dbReference type="HOGENOM" id="CLU_417820_0_0_10"/>
<dbReference type="RefSeq" id="WP_014022048.1">
    <property type="nucleotide sequence ID" value="NC_015914.1"/>
</dbReference>
<dbReference type="EMBL" id="CP002955">
    <property type="protein sequence ID" value="AEL27764.1"/>
    <property type="molecule type" value="Genomic_DNA"/>
</dbReference>
<proteinExistence type="predicted"/>
<evidence type="ECO:0000313" key="1">
    <source>
        <dbReference type="EMBL" id="AEL27764.1"/>
    </source>
</evidence>
<gene>
    <name evidence="1" type="ordered locus">Cycma_4056</name>
</gene>
<dbReference type="OrthoDB" id="835688at2"/>
<keyword evidence="2" id="KW-1185">Reference proteome</keyword>
<evidence type="ECO:0000313" key="2">
    <source>
        <dbReference type="Proteomes" id="UP000001635"/>
    </source>
</evidence>
<dbReference type="STRING" id="880070.Cycma_4056"/>
<accession>G0J7R6</accession>